<dbReference type="EMBL" id="JACMSC010000018">
    <property type="protein sequence ID" value="KAG6477009.1"/>
    <property type="molecule type" value="Genomic_DNA"/>
</dbReference>
<dbReference type="PROSITE" id="PS51704">
    <property type="entry name" value="GP_PDE"/>
    <property type="match status" value="1"/>
</dbReference>
<organism evidence="3 4">
    <name type="scientific">Zingiber officinale</name>
    <name type="common">Ginger</name>
    <name type="synonym">Amomum zingiber</name>
    <dbReference type="NCBI Taxonomy" id="94328"/>
    <lineage>
        <taxon>Eukaryota</taxon>
        <taxon>Viridiplantae</taxon>
        <taxon>Streptophyta</taxon>
        <taxon>Embryophyta</taxon>
        <taxon>Tracheophyta</taxon>
        <taxon>Spermatophyta</taxon>
        <taxon>Magnoliopsida</taxon>
        <taxon>Liliopsida</taxon>
        <taxon>Zingiberales</taxon>
        <taxon>Zingiberaceae</taxon>
        <taxon>Zingiber</taxon>
    </lineage>
</organism>
<keyword evidence="1" id="KW-0812">Transmembrane</keyword>
<dbReference type="AlphaFoldDB" id="A0A8J5EY58"/>
<dbReference type="GO" id="GO:0008081">
    <property type="term" value="F:phosphoric diester hydrolase activity"/>
    <property type="evidence" value="ECO:0007669"/>
    <property type="project" value="InterPro"/>
</dbReference>
<dbReference type="CDD" id="cd08556">
    <property type="entry name" value="GDPD"/>
    <property type="match status" value="1"/>
</dbReference>
<sequence>MRVIAGGGRRSSPSSSLLPHYSSTYRKPARAKFYRIPSKRWLLLLLAFLAVAPPLFFHFRFRRFHQMRLRKCGWLQSPPLVCAHGGDSSRAVPNTMDAYRIAIDSRVDCIEMDISRSSDGVLFSLHDRDLQRMSGNSTARVGYMNMNEIKELDAGSQFPQEFHNRKVPTAESALALITSSVGKVILDAKVGPPSYEKDLAKDILSIVNKTHCQNCLVWSKSDILGRDVTELSQDVMVGYIVMSDPSTGARSKLLRMKGAGVVGVYHHLVDTKLVRILHRAGKKVYAWTVDDSESMQRMLFEGVDAIITSNPGLLQGLMQDLKTECLQDDFP</sequence>
<name>A0A8J5EY58_ZINOF</name>
<protein>
    <recommendedName>
        <fullName evidence="2">GP-PDE domain-containing protein</fullName>
    </recommendedName>
</protein>
<dbReference type="Proteomes" id="UP000734854">
    <property type="component" value="Unassembled WGS sequence"/>
</dbReference>
<dbReference type="GO" id="GO:0006629">
    <property type="term" value="P:lipid metabolic process"/>
    <property type="evidence" value="ECO:0007669"/>
    <property type="project" value="InterPro"/>
</dbReference>
<evidence type="ECO:0000313" key="4">
    <source>
        <dbReference type="Proteomes" id="UP000734854"/>
    </source>
</evidence>
<reference evidence="3 4" key="1">
    <citation type="submission" date="2020-08" db="EMBL/GenBank/DDBJ databases">
        <title>Plant Genome Project.</title>
        <authorList>
            <person name="Zhang R.-G."/>
        </authorList>
    </citation>
    <scope>NUCLEOTIDE SEQUENCE [LARGE SCALE GENOMIC DNA]</scope>
    <source>
        <tissue evidence="3">Rhizome</tissue>
    </source>
</reference>
<evidence type="ECO:0000313" key="3">
    <source>
        <dbReference type="EMBL" id="KAG6477009.1"/>
    </source>
</evidence>
<dbReference type="InterPro" id="IPR044236">
    <property type="entry name" value="GDPD4"/>
</dbReference>
<keyword evidence="1" id="KW-0472">Membrane</keyword>
<keyword evidence="4" id="KW-1185">Reference proteome</keyword>
<keyword evidence="1" id="KW-1133">Transmembrane helix</keyword>
<feature type="transmembrane region" description="Helical" evidence="1">
    <location>
        <begin position="41"/>
        <end position="61"/>
    </location>
</feature>
<dbReference type="InterPro" id="IPR030395">
    <property type="entry name" value="GP_PDE_dom"/>
</dbReference>
<dbReference type="Pfam" id="PF03009">
    <property type="entry name" value="GDPD"/>
    <property type="match status" value="1"/>
</dbReference>
<evidence type="ECO:0000259" key="2">
    <source>
        <dbReference type="PROSITE" id="PS51704"/>
    </source>
</evidence>
<comment type="caution">
    <text evidence="3">The sequence shown here is derived from an EMBL/GenBank/DDBJ whole genome shotgun (WGS) entry which is preliminary data.</text>
</comment>
<evidence type="ECO:0000256" key="1">
    <source>
        <dbReference type="SAM" id="Phobius"/>
    </source>
</evidence>
<dbReference type="PANTHER" id="PTHR47449:SF2">
    <property type="entry name" value="GLYCEROPHOSPHODIESTER PHOSPHODIESTERASE GDPD4"/>
    <property type="match status" value="1"/>
</dbReference>
<dbReference type="PANTHER" id="PTHR47449">
    <property type="entry name" value="GLYCEROPHOSPHODIESTER PHOSPHODIESTERASE GDPD4"/>
    <property type="match status" value="1"/>
</dbReference>
<accession>A0A8J5EY58</accession>
<feature type="domain" description="GP-PDE" evidence="2">
    <location>
        <begin position="79"/>
        <end position="318"/>
    </location>
</feature>
<proteinExistence type="predicted"/>
<gene>
    <name evidence="3" type="ORF">ZIOFF_066259</name>
</gene>